<evidence type="ECO:0000313" key="1">
    <source>
        <dbReference type="EMBL" id="GEP57886.1"/>
    </source>
</evidence>
<gene>
    <name evidence="1" type="ORF">RSO01_50520</name>
</gene>
<accession>A0A512NG11</accession>
<organism evidence="1 2">
    <name type="scientific">Reyranella soli</name>
    <dbReference type="NCBI Taxonomy" id="1230389"/>
    <lineage>
        <taxon>Bacteria</taxon>
        <taxon>Pseudomonadati</taxon>
        <taxon>Pseudomonadota</taxon>
        <taxon>Alphaproteobacteria</taxon>
        <taxon>Hyphomicrobiales</taxon>
        <taxon>Reyranellaceae</taxon>
        <taxon>Reyranella</taxon>
    </lineage>
</organism>
<comment type="caution">
    <text evidence="1">The sequence shown here is derived from an EMBL/GenBank/DDBJ whole genome shotgun (WGS) entry which is preliminary data.</text>
</comment>
<proteinExistence type="predicted"/>
<sequence>MESTVKAKATGRVDMVETTNAVETVEPGEPTAKCRPDLIDEARPIGETRPIGVVSIGVVSIGVVGSSGLRARCERSQQDH</sequence>
<reference evidence="1 2" key="1">
    <citation type="submission" date="2019-07" db="EMBL/GenBank/DDBJ databases">
        <title>Whole genome shotgun sequence of Reyranella soli NBRC 108950.</title>
        <authorList>
            <person name="Hosoyama A."/>
            <person name="Uohara A."/>
            <person name="Ohji S."/>
            <person name="Ichikawa N."/>
        </authorList>
    </citation>
    <scope>NUCLEOTIDE SEQUENCE [LARGE SCALE GENOMIC DNA]</scope>
    <source>
        <strain evidence="1 2">NBRC 108950</strain>
    </source>
</reference>
<name>A0A512NG11_9HYPH</name>
<dbReference type="AlphaFoldDB" id="A0A512NG11"/>
<protein>
    <submittedName>
        <fullName evidence="1">Uncharacterized protein</fullName>
    </submittedName>
</protein>
<evidence type="ECO:0000313" key="2">
    <source>
        <dbReference type="Proteomes" id="UP000321058"/>
    </source>
</evidence>
<dbReference type="EMBL" id="BKAJ01000089">
    <property type="protein sequence ID" value="GEP57886.1"/>
    <property type="molecule type" value="Genomic_DNA"/>
</dbReference>
<dbReference type="Proteomes" id="UP000321058">
    <property type="component" value="Unassembled WGS sequence"/>
</dbReference>
<keyword evidence="2" id="KW-1185">Reference proteome</keyword>